<evidence type="ECO:0000256" key="6">
    <source>
        <dbReference type="ARBA" id="ARBA00022989"/>
    </source>
</evidence>
<evidence type="ECO:0000313" key="11">
    <source>
        <dbReference type="Proteomes" id="UP000032025"/>
    </source>
</evidence>
<comment type="subcellular location">
    <subcellularLocation>
        <location evidence="1">Cell membrane</location>
        <topology evidence="1">Multi-pass membrane protein</topology>
    </subcellularLocation>
</comment>
<feature type="transmembrane region" description="Helical" evidence="8">
    <location>
        <begin position="318"/>
        <end position="339"/>
    </location>
</feature>
<dbReference type="PROSITE" id="PS00216">
    <property type="entry name" value="SUGAR_TRANSPORT_1"/>
    <property type="match status" value="1"/>
</dbReference>
<evidence type="ECO:0000256" key="3">
    <source>
        <dbReference type="ARBA" id="ARBA00022475"/>
    </source>
</evidence>
<dbReference type="Pfam" id="PF00083">
    <property type="entry name" value="Sugar_tr"/>
    <property type="match status" value="1"/>
</dbReference>
<evidence type="ECO:0000256" key="1">
    <source>
        <dbReference type="ARBA" id="ARBA00004651"/>
    </source>
</evidence>
<keyword evidence="11" id="KW-1185">Reference proteome</keyword>
<feature type="transmembrane region" description="Helical" evidence="8">
    <location>
        <begin position="241"/>
        <end position="268"/>
    </location>
</feature>
<dbReference type="NCBIfam" id="NF011656">
    <property type="entry name" value="PRK15075.1"/>
    <property type="match status" value="1"/>
</dbReference>
<keyword evidence="2" id="KW-0813">Transport</keyword>
<feature type="transmembrane region" description="Helical" evidence="8">
    <location>
        <begin position="351"/>
        <end position="369"/>
    </location>
</feature>
<dbReference type="InterPro" id="IPR036259">
    <property type="entry name" value="MFS_trans_sf"/>
</dbReference>
<dbReference type="SUPFAM" id="SSF103473">
    <property type="entry name" value="MFS general substrate transporter"/>
    <property type="match status" value="1"/>
</dbReference>
<reference evidence="10 11" key="1">
    <citation type="submission" date="2014-08" db="EMBL/GenBank/DDBJ databases">
        <title>Whole genome shotgun sequence of Sphingomonas paucimobilis NBRC 13935.</title>
        <authorList>
            <person name="Hosoyama A."/>
            <person name="Hashimoto M."/>
            <person name="Hosoyama Y."/>
            <person name="Noguchi M."/>
            <person name="Uohara A."/>
            <person name="Ohji S."/>
            <person name="Katano-Makiyama Y."/>
            <person name="Ichikawa N."/>
            <person name="Kimura A."/>
            <person name="Yamazoe A."/>
            <person name="Fujita N."/>
        </authorList>
    </citation>
    <scope>NUCLEOTIDE SEQUENCE [LARGE SCALE GENOMIC DNA]</scope>
    <source>
        <strain evidence="10 11">NBRC 13935</strain>
    </source>
</reference>
<protein>
    <submittedName>
        <fullName evidence="10">CitA protein</fullName>
    </submittedName>
</protein>
<dbReference type="RefSeq" id="WP_232254014.1">
    <property type="nucleotide sequence ID" value="NZ_BBJS01000055.1"/>
</dbReference>
<keyword evidence="6 8" id="KW-1133">Transmembrane helix</keyword>
<dbReference type="PANTHER" id="PTHR43528:SF6">
    <property type="entry name" value="CITRATE-PROTON SYMPORTER"/>
    <property type="match status" value="1"/>
</dbReference>
<name>A0A0C9M577_SPHPI</name>
<feature type="transmembrane region" description="Helical" evidence="8">
    <location>
        <begin position="64"/>
        <end position="88"/>
    </location>
</feature>
<dbReference type="GO" id="GO:0005886">
    <property type="term" value="C:plasma membrane"/>
    <property type="evidence" value="ECO:0007669"/>
    <property type="project" value="UniProtKB-SubCell"/>
</dbReference>
<evidence type="ECO:0000259" key="9">
    <source>
        <dbReference type="PROSITE" id="PS50850"/>
    </source>
</evidence>
<evidence type="ECO:0000256" key="7">
    <source>
        <dbReference type="ARBA" id="ARBA00023136"/>
    </source>
</evidence>
<dbReference type="InterPro" id="IPR005828">
    <property type="entry name" value="MFS_sugar_transport-like"/>
</dbReference>
<keyword evidence="7 8" id="KW-0472">Membrane</keyword>
<dbReference type="PROSITE" id="PS00217">
    <property type="entry name" value="SUGAR_TRANSPORT_2"/>
    <property type="match status" value="1"/>
</dbReference>
<accession>A0A0C9M577</accession>
<proteinExistence type="predicted"/>
<dbReference type="GeneID" id="78527542"/>
<dbReference type="Gene3D" id="1.20.1250.20">
    <property type="entry name" value="MFS general substrate transporter like domains"/>
    <property type="match status" value="2"/>
</dbReference>
<feature type="transmembrane region" description="Helical" evidence="8">
    <location>
        <begin position="29"/>
        <end position="52"/>
    </location>
</feature>
<dbReference type="FunFam" id="1.20.1250.20:FF:000001">
    <property type="entry name" value="Dicarboxylate MFS transporter"/>
    <property type="match status" value="1"/>
</dbReference>
<organism evidence="10 11">
    <name type="scientific">Sphingomonas paucimobilis NBRC 13935</name>
    <dbReference type="NCBI Taxonomy" id="1219050"/>
    <lineage>
        <taxon>Bacteria</taxon>
        <taxon>Pseudomonadati</taxon>
        <taxon>Pseudomonadota</taxon>
        <taxon>Alphaproteobacteria</taxon>
        <taxon>Sphingomonadales</taxon>
        <taxon>Sphingomonadaceae</taxon>
        <taxon>Sphingomonas</taxon>
    </lineage>
</organism>
<feature type="transmembrane region" description="Helical" evidence="8">
    <location>
        <begin position="100"/>
        <end position="124"/>
    </location>
</feature>
<comment type="caution">
    <text evidence="10">The sequence shown here is derived from an EMBL/GenBank/DDBJ whole genome shotgun (WGS) entry which is preliminary data.</text>
</comment>
<feature type="transmembrane region" description="Helical" evidence="8">
    <location>
        <begin position="288"/>
        <end position="306"/>
    </location>
</feature>
<sequence>MTQAIATPAAAPAVASVSDARRKSAFKSIFIVASGNFLEMFDFMVFGYYATYISKAFFPTGSDFASLMLTLMTFGAGFLMRPVGALVLGAYIDKHGRRQGLLLTLGLMAFGTLAIAATPTYAQIGVAAPVIILLGRLVQGLSAGVEVGGVSVYLNEIAPPDKKGFFCSWQSASQQAAVVFAALIGLVVSSSLDPVTMQAWGWRIPFIIGCVMIPFLFVIRRHMEETEVFLQRKEHPQLSQIIRTIGGNWGVVLQGALMAVMTTVFFYMITAYTPTFGNKVLSLTPGSALFVTACVGVTNFVLLPVMGALSDRIGRRPLLITATVLGALLAYPLMSWLVAAPSFGRLLTVELLLAAIYATYNGAFIVYLTEVIPAHVRTVGFSLAYSLATAIFGGFTPAISTALIGATGDKAIPGAWCAAAALLSLLALIIGSRLIRREAN</sequence>
<feature type="transmembrane region" description="Helical" evidence="8">
    <location>
        <begin position="166"/>
        <end position="188"/>
    </location>
</feature>
<keyword evidence="4 8" id="KW-0812">Transmembrane</keyword>
<evidence type="ECO:0000256" key="5">
    <source>
        <dbReference type="ARBA" id="ARBA00022847"/>
    </source>
</evidence>
<keyword evidence="3" id="KW-1003">Cell membrane</keyword>
<dbReference type="InterPro" id="IPR020846">
    <property type="entry name" value="MFS_dom"/>
</dbReference>
<feature type="transmembrane region" description="Helical" evidence="8">
    <location>
        <begin position="130"/>
        <end position="154"/>
    </location>
</feature>
<dbReference type="InterPro" id="IPR051084">
    <property type="entry name" value="H+-coupled_symporters"/>
</dbReference>
<feature type="domain" description="Major facilitator superfamily (MFS) profile" evidence="9">
    <location>
        <begin position="28"/>
        <end position="439"/>
    </location>
</feature>
<evidence type="ECO:0000256" key="2">
    <source>
        <dbReference type="ARBA" id="ARBA00022448"/>
    </source>
</evidence>
<keyword evidence="5" id="KW-0769">Symport</keyword>
<evidence type="ECO:0000256" key="8">
    <source>
        <dbReference type="SAM" id="Phobius"/>
    </source>
</evidence>
<feature type="transmembrane region" description="Helical" evidence="8">
    <location>
        <begin position="200"/>
        <end position="220"/>
    </location>
</feature>
<gene>
    <name evidence="10" type="primary">citA</name>
    <name evidence="10" type="ORF">SP6_55_00180</name>
</gene>
<dbReference type="PANTHER" id="PTHR43528">
    <property type="entry name" value="ALPHA-KETOGLUTARATE PERMEASE"/>
    <property type="match status" value="1"/>
</dbReference>
<feature type="transmembrane region" description="Helical" evidence="8">
    <location>
        <begin position="411"/>
        <end position="435"/>
    </location>
</feature>
<dbReference type="EMBL" id="BBJS01000055">
    <property type="protein sequence ID" value="GAN15300.1"/>
    <property type="molecule type" value="Genomic_DNA"/>
</dbReference>
<dbReference type="PROSITE" id="PS50850">
    <property type="entry name" value="MFS"/>
    <property type="match status" value="1"/>
</dbReference>
<dbReference type="InterPro" id="IPR005829">
    <property type="entry name" value="Sugar_transporter_CS"/>
</dbReference>
<feature type="transmembrane region" description="Helical" evidence="8">
    <location>
        <begin position="381"/>
        <end position="405"/>
    </location>
</feature>
<evidence type="ECO:0000313" key="10">
    <source>
        <dbReference type="EMBL" id="GAN15300.1"/>
    </source>
</evidence>
<dbReference type="AlphaFoldDB" id="A0A0C9M577"/>
<dbReference type="GO" id="GO:0015293">
    <property type="term" value="F:symporter activity"/>
    <property type="evidence" value="ECO:0007669"/>
    <property type="project" value="UniProtKB-KW"/>
</dbReference>
<evidence type="ECO:0000256" key="4">
    <source>
        <dbReference type="ARBA" id="ARBA00022692"/>
    </source>
</evidence>
<dbReference type="Proteomes" id="UP000032025">
    <property type="component" value="Unassembled WGS sequence"/>
</dbReference>